<dbReference type="InterPro" id="IPR028939">
    <property type="entry name" value="P5C_Rdtase_cat_N"/>
</dbReference>
<dbReference type="STRING" id="67386.AQI95_19905"/>
<dbReference type="OrthoDB" id="1523398at2"/>
<dbReference type="Proteomes" id="UP000053127">
    <property type="component" value="Unassembled WGS sequence"/>
</dbReference>
<dbReference type="InterPro" id="IPR036291">
    <property type="entry name" value="NAD(P)-bd_dom_sf"/>
</dbReference>
<feature type="domain" description="Pyrroline-5-carboxylate reductase catalytic N-terminal" evidence="2">
    <location>
        <begin position="6"/>
        <end position="94"/>
    </location>
</feature>
<dbReference type="EMBL" id="LMWN01000029">
    <property type="protein sequence ID" value="KUN04467.1"/>
    <property type="molecule type" value="Genomic_DNA"/>
</dbReference>
<name>A0A124HFN8_9ACTN</name>
<evidence type="ECO:0000256" key="1">
    <source>
        <dbReference type="ARBA" id="ARBA00023002"/>
    </source>
</evidence>
<reference evidence="3 4" key="1">
    <citation type="submission" date="2015-10" db="EMBL/GenBank/DDBJ databases">
        <title>Draft genome sequence of Streptomyces yokosukanensis DSM 40224, type strain for the species Streptomyces yokosukanensis.</title>
        <authorList>
            <person name="Ruckert C."/>
            <person name="Winkler A."/>
            <person name="Kalinowski J."/>
            <person name="Kampfer P."/>
            <person name="Glaeser S."/>
        </authorList>
    </citation>
    <scope>NUCLEOTIDE SEQUENCE [LARGE SCALE GENOMIC DNA]</scope>
    <source>
        <strain evidence="3 4">DSM 40224</strain>
    </source>
</reference>
<dbReference type="GO" id="GO:0016491">
    <property type="term" value="F:oxidoreductase activity"/>
    <property type="evidence" value="ECO:0007669"/>
    <property type="project" value="UniProtKB-KW"/>
</dbReference>
<comment type="caution">
    <text evidence="3">The sequence shown here is derived from an EMBL/GenBank/DDBJ whole genome shotgun (WGS) entry which is preliminary data.</text>
</comment>
<dbReference type="InterPro" id="IPR051267">
    <property type="entry name" value="STEAP_metalloreductase"/>
</dbReference>
<dbReference type="Pfam" id="PF03807">
    <property type="entry name" value="F420_oxidored"/>
    <property type="match status" value="1"/>
</dbReference>
<dbReference type="SUPFAM" id="SSF51735">
    <property type="entry name" value="NAD(P)-binding Rossmann-fold domains"/>
    <property type="match status" value="1"/>
</dbReference>
<evidence type="ECO:0000259" key="2">
    <source>
        <dbReference type="Pfam" id="PF03807"/>
    </source>
</evidence>
<keyword evidence="4" id="KW-1185">Reference proteome</keyword>
<evidence type="ECO:0000313" key="3">
    <source>
        <dbReference type="EMBL" id="KUN04467.1"/>
    </source>
</evidence>
<accession>A0A124HFN8</accession>
<keyword evidence="1" id="KW-0560">Oxidoreductase</keyword>
<evidence type="ECO:0000313" key="4">
    <source>
        <dbReference type="Proteomes" id="UP000053127"/>
    </source>
</evidence>
<dbReference type="PANTHER" id="PTHR14239">
    <property type="entry name" value="DUDULIN-RELATED"/>
    <property type="match status" value="1"/>
</dbReference>
<protein>
    <submittedName>
        <fullName evidence="3">Oxidoreductase</fullName>
    </submittedName>
</protein>
<dbReference type="AlphaFoldDB" id="A0A124HFN8"/>
<dbReference type="RefSeq" id="WP_067124942.1">
    <property type="nucleotide sequence ID" value="NZ_JBFACD010000072.1"/>
</dbReference>
<organism evidence="3 4">
    <name type="scientific">Streptomyces yokosukanensis</name>
    <dbReference type="NCBI Taxonomy" id="67386"/>
    <lineage>
        <taxon>Bacteria</taxon>
        <taxon>Bacillati</taxon>
        <taxon>Actinomycetota</taxon>
        <taxon>Actinomycetes</taxon>
        <taxon>Kitasatosporales</taxon>
        <taxon>Streptomycetaceae</taxon>
        <taxon>Streptomyces</taxon>
    </lineage>
</organism>
<proteinExistence type="predicted"/>
<dbReference type="Gene3D" id="3.40.50.720">
    <property type="entry name" value="NAD(P)-binding Rossmann-like Domain"/>
    <property type="match status" value="1"/>
</dbReference>
<gene>
    <name evidence="3" type="ORF">AQI95_19905</name>
</gene>
<sequence length="246" mass="25676">MSTTTLGIIGTGRVGAGLARRAVDAGLNVILSNSRGPQTLAHLVAELGRRAHAATPAEAASTGDLVLASVPLAAHTLLPRAELAGKTVIDPMNYAPTSDWQAPELDSNELTSSELVQRHLAGARVVKALHNVGPTQLLNLFRPAGAPDRTALPLSGDDPDAKKEVADLLDVLGFDTVDLGTLAESWRSEPNTPLYAFPYTGQPPADLTAVQDVVAWAQQAPGVPVPRARVKELATAAVRGPAGFRM</sequence>